<keyword evidence="3" id="KW-1185">Reference proteome</keyword>
<accession>A0A2T0S2K6</accession>
<evidence type="ECO:0000256" key="1">
    <source>
        <dbReference type="SAM" id="Phobius"/>
    </source>
</evidence>
<keyword evidence="1" id="KW-0472">Membrane</keyword>
<gene>
    <name evidence="2" type="ORF">CLV70_110219</name>
</gene>
<feature type="transmembrane region" description="Helical" evidence="1">
    <location>
        <begin position="59"/>
        <end position="80"/>
    </location>
</feature>
<name>A0A2T0S2K6_9ACTN</name>
<comment type="caution">
    <text evidence="2">The sequence shown here is derived from an EMBL/GenBank/DDBJ whole genome shotgun (WGS) entry which is preliminary data.</text>
</comment>
<sequence>MVPIGAAVTAAGAVVVAAAGHPAVVIAGLLVAGAGIATLYPVTLAALTGTPGLSGAHAASLGALASGTAILAAPAALARVADVTGLRPAFLITVPLLALLLVFKI</sequence>
<reference evidence="2 3" key="1">
    <citation type="submission" date="2018-03" db="EMBL/GenBank/DDBJ databases">
        <title>Genomic Encyclopedia of Archaeal and Bacterial Type Strains, Phase II (KMG-II): from individual species to whole genera.</title>
        <authorList>
            <person name="Goeker M."/>
        </authorList>
    </citation>
    <scope>NUCLEOTIDE SEQUENCE [LARGE SCALE GENOMIC DNA]</scope>
    <source>
        <strain evidence="2 3">DSM 45348</strain>
    </source>
</reference>
<keyword evidence="1" id="KW-1133">Transmembrane helix</keyword>
<evidence type="ECO:0000313" key="2">
    <source>
        <dbReference type="EMBL" id="PRY27632.1"/>
    </source>
</evidence>
<keyword evidence="1" id="KW-0812">Transmembrane</keyword>
<protein>
    <recommendedName>
        <fullName evidence="4">Major facilitator superfamily (MFS) profile domain-containing protein</fullName>
    </recommendedName>
</protein>
<dbReference type="EMBL" id="PVZG01000010">
    <property type="protein sequence ID" value="PRY27632.1"/>
    <property type="molecule type" value="Genomic_DNA"/>
</dbReference>
<evidence type="ECO:0008006" key="4">
    <source>
        <dbReference type="Google" id="ProtNLM"/>
    </source>
</evidence>
<feature type="transmembrane region" description="Helical" evidence="1">
    <location>
        <begin position="86"/>
        <end position="103"/>
    </location>
</feature>
<organism evidence="2 3">
    <name type="scientific">Pseudosporangium ferrugineum</name>
    <dbReference type="NCBI Taxonomy" id="439699"/>
    <lineage>
        <taxon>Bacteria</taxon>
        <taxon>Bacillati</taxon>
        <taxon>Actinomycetota</taxon>
        <taxon>Actinomycetes</taxon>
        <taxon>Micromonosporales</taxon>
        <taxon>Micromonosporaceae</taxon>
        <taxon>Pseudosporangium</taxon>
    </lineage>
</organism>
<dbReference type="Proteomes" id="UP000239209">
    <property type="component" value="Unassembled WGS sequence"/>
</dbReference>
<dbReference type="AlphaFoldDB" id="A0A2T0S2K6"/>
<evidence type="ECO:0000313" key="3">
    <source>
        <dbReference type="Proteomes" id="UP000239209"/>
    </source>
</evidence>
<proteinExistence type="predicted"/>